<evidence type="ECO:0000313" key="2">
    <source>
        <dbReference type="Proteomes" id="UP000593994"/>
    </source>
</evidence>
<evidence type="ECO:0000313" key="1">
    <source>
        <dbReference type="EMBL" id="QOY52739.1"/>
    </source>
</evidence>
<dbReference type="EMBL" id="CP054492">
    <property type="protein sequence ID" value="QOY52739.1"/>
    <property type="molecule type" value="Genomic_DNA"/>
</dbReference>
<keyword evidence="2" id="KW-1185">Reference proteome</keyword>
<reference evidence="1 2" key="1">
    <citation type="submission" date="2020-05" db="EMBL/GenBank/DDBJ databases">
        <title>Sulfurimonas marisnigri, sp. nov., and Sulfurimonas baltica, sp. nov., manganese oxide reducing chemolithoautotrophs of the class Epsilonproteobacteria isolated from the pelagic redoxclines of the Black and Baltic Seas and emended description of the genus Sulfurimonas.</title>
        <authorList>
            <person name="Henkel J.V."/>
            <person name="Laudan C."/>
            <person name="Werner J."/>
            <person name="Neu T."/>
            <person name="Plewe S."/>
            <person name="Sproer C."/>
            <person name="Bunk B."/>
            <person name="Schulz-Vogt H.N."/>
        </authorList>
    </citation>
    <scope>NUCLEOTIDE SEQUENCE [LARGE SCALE GENOMIC DNA]</scope>
    <source>
        <strain evidence="1 2">GD2</strain>
    </source>
</reference>
<sequence>MITIYIREHGTHNRGWSFDFNADLNNYTSSESLLEDLYEYTREKIEANGLTYEDEMEEWLITDWEIDNSDFNMQFDEYFNLDKLIEINAKMNELNETEIKLVSALMNNGSTFQEAIESYEDTYYFEGTLEDWAYEMVEEGLFGNINEKLMFYIDYQKLARDLSYEGYVEDNNISFCMN</sequence>
<dbReference type="AlphaFoldDB" id="A0A7S7RNP1"/>
<organism evidence="1 2">
    <name type="scientific">Candidatus Sulfurimonas baltica</name>
    <dbReference type="NCBI Taxonomy" id="2740404"/>
    <lineage>
        <taxon>Bacteria</taxon>
        <taxon>Pseudomonadati</taxon>
        <taxon>Campylobacterota</taxon>
        <taxon>Epsilonproteobacteria</taxon>
        <taxon>Campylobacterales</taxon>
        <taxon>Sulfurimonadaceae</taxon>
        <taxon>Sulfurimonas</taxon>
    </lineage>
</organism>
<name>A0A7S7RNP1_9BACT</name>
<dbReference type="Pfam" id="PF07275">
    <property type="entry name" value="ArdA"/>
    <property type="match status" value="1"/>
</dbReference>
<dbReference type="KEGG" id="sbal:HUE88_03375"/>
<dbReference type="Proteomes" id="UP000593994">
    <property type="component" value="Chromosome"/>
</dbReference>
<accession>A0A7S7RNP1</accession>
<dbReference type="RefSeq" id="WP_194371070.1">
    <property type="nucleotide sequence ID" value="NZ_CP054492.1"/>
</dbReference>
<dbReference type="Gene3D" id="1.10.10.1190">
    <property type="entry name" value="Antirestriction protein ArdA, domain 3"/>
    <property type="match status" value="1"/>
</dbReference>
<proteinExistence type="predicted"/>
<dbReference type="InterPro" id="IPR041893">
    <property type="entry name" value="ArdA_dom3"/>
</dbReference>
<gene>
    <name evidence="1" type="ORF">HUE88_03375</name>
</gene>
<protein>
    <submittedName>
        <fullName evidence="1">Antirestriction protein ArdA</fullName>
    </submittedName>
</protein>
<dbReference type="InterPro" id="IPR009899">
    <property type="entry name" value="ArdA"/>
</dbReference>